<feature type="domain" description="CheB-type methylesterase" evidence="5">
    <location>
        <begin position="7"/>
        <end position="190"/>
    </location>
</feature>
<dbReference type="SUPFAM" id="SSF52738">
    <property type="entry name" value="Methylesterase CheB, C-terminal domain"/>
    <property type="match status" value="1"/>
</dbReference>
<reference evidence="7" key="1">
    <citation type="journal article" date="2019" name="Int. J. Syst. Evol. Microbiol.">
        <title>The Global Catalogue of Microorganisms (GCM) 10K type strain sequencing project: providing services to taxonomists for standard genome sequencing and annotation.</title>
        <authorList>
            <consortium name="The Broad Institute Genomics Platform"/>
            <consortium name="The Broad Institute Genome Sequencing Center for Infectious Disease"/>
            <person name="Wu L."/>
            <person name="Ma J."/>
        </authorList>
    </citation>
    <scope>NUCLEOTIDE SEQUENCE [LARGE SCALE GENOMIC DNA]</scope>
    <source>
        <strain evidence="7">JCM 18283</strain>
    </source>
</reference>
<sequence>MEYNFYVIGIGLSAGGIDPLKDIIANLPADINAAIVVLSHVPINSPSKLDSILKPSTRLRVVTVEDSTELQAGHLYVMAAGKQLSLNNGALITSARSPQQKINRTIDHLFISMARDAKDKSLGIILSGAGYDGIEGAKQIEACKGLIIVQAPETAQFPLMPSALIANDHPDYILTPTDIVEKVVKHVNSVNN</sequence>
<gene>
    <name evidence="6" type="ORF">GCM10023313_18490</name>
</gene>
<dbReference type="InterPro" id="IPR000673">
    <property type="entry name" value="Sig_transdc_resp-reg_Me-estase"/>
</dbReference>
<dbReference type="Pfam" id="PF01339">
    <property type="entry name" value="CheB_methylest"/>
    <property type="match status" value="1"/>
</dbReference>
<name>A0ABP9FTB5_9SPHI</name>
<dbReference type="PANTHER" id="PTHR42872:SF3">
    <property type="entry name" value="PROTEIN-GLUTAMATE METHYLESTERASE_PROTEIN-GLUTAMINE GLUTAMINASE 1"/>
    <property type="match status" value="1"/>
</dbReference>
<dbReference type="InterPro" id="IPR035909">
    <property type="entry name" value="CheB_C"/>
</dbReference>
<dbReference type="CDD" id="cd16434">
    <property type="entry name" value="CheB-CheR_fusion"/>
    <property type="match status" value="1"/>
</dbReference>
<evidence type="ECO:0000256" key="4">
    <source>
        <dbReference type="PROSITE-ProRule" id="PRU00050"/>
    </source>
</evidence>
<proteinExistence type="predicted"/>
<evidence type="ECO:0000259" key="5">
    <source>
        <dbReference type="PROSITE" id="PS50122"/>
    </source>
</evidence>
<evidence type="ECO:0000256" key="3">
    <source>
        <dbReference type="ARBA" id="ARBA00048267"/>
    </source>
</evidence>
<dbReference type="PANTHER" id="PTHR42872">
    <property type="entry name" value="PROTEIN-GLUTAMATE METHYLESTERASE/PROTEIN-GLUTAMINE GLUTAMINASE"/>
    <property type="match status" value="1"/>
</dbReference>
<dbReference type="Proteomes" id="UP001501436">
    <property type="component" value="Unassembled WGS sequence"/>
</dbReference>
<keyword evidence="4" id="KW-0145">Chemotaxis</keyword>
<feature type="active site" evidence="4">
    <location>
        <position position="132"/>
    </location>
</feature>
<evidence type="ECO:0000313" key="7">
    <source>
        <dbReference type="Proteomes" id="UP001501436"/>
    </source>
</evidence>
<evidence type="ECO:0000313" key="6">
    <source>
        <dbReference type="EMBL" id="GAA4915338.1"/>
    </source>
</evidence>
<dbReference type="RefSeq" id="WP_345330906.1">
    <property type="nucleotide sequence ID" value="NZ_BAABJI010000002.1"/>
</dbReference>
<feature type="active site" evidence="4">
    <location>
        <position position="40"/>
    </location>
</feature>
<feature type="active site" evidence="4">
    <location>
        <position position="13"/>
    </location>
</feature>
<dbReference type="EC" id="3.1.1.61" evidence="2"/>
<comment type="caution">
    <text evidence="6">The sequence shown here is derived from an EMBL/GenBank/DDBJ whole genome shotgun (WGS) entry which is preliminary data.</text>
</comment>
<evidence type="ECO:0000256" key="2">
    <source>
        <dbReference type="ARBA" id="ARBA00039140"/>
    </source>
</evidence>
<dbReference type="EMBL" id="BAABJI010000002">
    <property type="protein sequence ID" value="GAA4915338.1"/>
    <property type="molecule type" value="Genomic_DNA"/>
</dbReference>
<protein>
    <recommendedName>
        <fullName evidence="2">protein-glutamate methylesterase</fullName>
        <ecNumber evidence="2">3.1.1.61</ecNumber>
    </recommendedName>
</protein>
<dbReference type="Gene3D" id="3.40.50.180">
    <property type="entry name" value="Methylesterase CheB, C-terminal domain"/>
    <property type="match status" value="1"/>
</dbReference>
<keyword evidence="7" id="KW-1185">Reference proteome</keyword>
<organism evidence="6 7">
    <name type="scientific">Mucilaginibacter defluvii</name>
    <dbReference type="NCBI Taxonomy" id="1196019"/>
    <lineage>
        <taxon>Bacteria</taxon>
        <taxon>Pseudomonadati</taxon>
        <taxon>Bacteroidota</taxon>
        <taxon>Sphingobacteriia</taxon>
        <taxon>Sphingobacteriales</taxon>
        <taxon>Sphingobacteriaceae</taxon>
        <taxon>Mucilaginibacter</taxon>
    </lineage>
</organism>
<accession>A0ABP9FTB5</accession>
<dbReference type="PROSITE" id="PS50122">
    <property type="entry name" value="CHEB"/>
    <property type="match status" value="1"/>
</dbReference>
<comment type="catalytic activity">
    <reaction evidence="3">
        <text>[protein]-L-glutamate 5-O-methyl ester + H2O = L-glutamyl-[protein] + methanol + H(+)</text>
        <dbReference type="Rhea" id="RHEA:23236"/>
        <dbReference type="Rhea" id="RHEA-COMP:10208"/>
        <dbReference type="Rhea" id="RHEA-COMP:10311"/>
        <dbReference type="ChEBI" id="CHEBI:15377"/>
        <dbReference type="ChEBI" id="CHEBI:15378"/>
        <dbReference type="ChEBI" id="CHEBI:17790"/>
        <dbReference type="ChEBI" id="CHEBI:29973"/>
        <dbReference type="ChEBI" id="CHEBI:82795"/>
        <dbReference type="EC" id="3.1.1.61"/>
    </reaction>
</comment>
<evidence type="ECO:0000256" key="1">
    <source>
        <dbReference type="ARBA" id="ARBA00022801"/>
    </source>
</evidence>
<keyword evidence="1 4" id="KW-0378">Hydrolase</keyword>